<dbReference type="Pfam" id="PF00156">
    <property type="entry name" value="Pribosyltran"/>
    <property type="match status" value="1"/>
</dbReference>
<dbReference type="SUPFAM" id="SSF53271">
    <property type="entry name" value="PRTase-like"/>
    <property type="match status" value="1"/>
</dbReference>
<dbReference type="NCBIfam" id="TIGR01203">
    <property type="entry name" value="HGPRTase"/>
    <property type="match status" value="1"/>
</dbReference>
<evidence type="ECO:0000256" key="6">
    <source>
        <dbReference type="ARBA" id="ARBA00022490"/>
    </source>
</evidence>
<evidence type="ECO:0000256" key="5">
    <source>
        <dbReference type="ARBA" id="ARBA00008391"/>
    </source>
</evidence>
<evidence type="ECO:0000313" key="17">
    <source>
        <dbReference type="EMBL" id="WLP85627.1"/>
    </source>
</evidence>
<dbReference type="Proteomes" id="UP001237011">
    <property type="component" value="Chromosome"/>
</dbReference>
<evidence type="ECO:0000313" key="18">
    <source>
        <dbReference type="Proteomes" id="UP001237011"/>
    </source>
</evidence>
<evidence type="ECO:0000256" key="9">
    <source>
        <dbReference type="ARBA" id="ARBA00022723"/>
    </source>
</evidence>
<gene>
    <name evidence="17" type="primary">hpt</name>
    <name evidence="17" type="ORF">Q8852_00480</name>
</gene>
<evidence type="ECO:0000256" key="15">
    <source>
        <dbReference type="RuleBase" id="RU364099"/>
    </source>
</evidence>
<evidence type="ECO:0000256" key="7">
    <source>
        <dbReference type="ARBA" id="ARBA00022676"/>
    </source>
</evidence>
<reference evidence="17" key="1">
    <citation type="submission" date="2023-08" db="EMBL/GenBank/DDBJ databases">
        <title>Complete genome sequence of Mycoplasma seminis 2200.</title>
        <authorList>
            <person name="Spergser J."/>
        </authorList>
    </citation>
    <scope>NUCLEOTIDE SEQUENCE [LARGE SCALE GENOMIC DNA]</scope>
    <source>
        <strain evidence="17">2200</strain>
    </source>
</reference>
<dbReference type="InterPro" id="IPR000836">
    <property type="entry name" value="PRTase_dom"/>
</dbReference>
<keyword evidence="7 15" id="KW-0328">Glycosyltransferase</keyword>
<dbReference type="Gene3D" id="3.40.50.2020">
    <property type="match status" value="1"/>
</dbReference>
<evidence type="ECO:0000256" key="3">
    <source>
        <dbReference type="ARBA" id="ARBA00004669"/>
    </source>
</evidence>
<evidence type="ECO:0000259" key="16">
    <source>
        <dbReference type="Pfam" id="PF00156"/>
    </source>
</evidence>
<dbReference type="EMBL" id="CP132191">
    <property type="protein sequence ID" value="WLP85627.1"/>
    <property type="molecule type" value="Genomic_DNA"/>
</dbReference>
<comment type="pathway">
    <text evidence="4">Purine metabolism; GMP biosynthesis via salvage pathway; GMP from guanine: step 1/1.</text>
</comment>
<evidence type="ECO:0000256" key="14">
    <source>
        <dbReference type="ARBA" id="ARBA00049402"/>
    </source>
</evidence>
<organism evidence="17 18">
    <name type="scientific">Mycoplasma seminis</name>
    <dbReference type="NCBI Taxonomy" id="512749"/>
    <lineage>
        <taxon>Bacteria</taxon>
        <taxon>Bacillati</taxon>
        <taxon>Mycoplasmatota</taxon>
        <taxon>Mollicutes</taxon>
        <taxon>Mycoplasmataceae</taxon>
        <taxon>Mycoplasma</taxon>
    </lineage>
</organism>
<keyword evidence="10 15" id="KW-0660">Purine salvage</keyword>
<comment type="catalytic activity">
    <reaction evidence="14">
        <text>IMP + diphosphate = hypoxanthine + 5-phospho-alpha-D-ribose 1-diphosphate</text>
        <dbReference type="Rhea" id="RHEA:17973"/>
        <dbReference type="ChEBI" id="CHEBI:17368"/>
        <dbReference type="ChEBI" id="CHEBI:33019"/>
        <dbReference type="ChEBI" id="CHEBI:58017"/>
        <dbReference type="ChEBI" id="CHEBI:58053"/>
        <dbReference type="EC" id="2.4.2.8"/>
    </reaction>
    <physiologicalReaction direction="right-to-left" evidence="14">
        <dbReference type="Rhea" id="RHEA:17975"/>
    </physiologicalReaction>
</comment>
<evidence type="ECO:0000256" key="10">
    <source>
        <dbReference type="ARBA" id="ARBA00022726"/>
    </source>
</evidence>
<evidence type="ECO:0000256" key="8">
    <source>
        <dbReference type="ARBA" id="ARBA00022679"/>
    </source>
</evidence>
<keyword evidence="11 15" id="KW-0547">Nucleotide-binding</keyword>
<keyword evidence="6 15" id="KW-0963">Cytoplasm</keyword>
<dbReference type="PANTHER" id="PTHR43340">
    <property type="entry name" value="HYPOXANTHINE-GUANINE PHOSPHORIBOSYLTRANSFERASE"/>
    <property type="match status" value="1"/>
</dbReference>
<comment type="catalytic activity">
    <reaction evidence="13">
        <text>GMP + diphosphate = guanine + 5-phospho-alpha-D-ribose 1-diphosphate</text>
        <dbReference type="Rhea" id="RHEA:25424"/>
        <dbReference type="ChEBI" id="CHEBI:16235"/>
        <dbReference type="ChEBI" id="CHEBI:33019"/>
        <dbReference type="ChEBI" id="CHEBI:58017"/>
        <dbReference type="ChEBI" id="CHEBI:58115"/>
        <dbReference type="EC" id="2.4.2.8"/>
    </reaction>
    <physiologicalReaction direction="right-to-left" evidence="13">
        <dbReference type="Rhea" id="RHEA:25426"/>
    </physiologicalReaction>
</comment>
<keyword evidence="8 15" id="KW-0808">Transferase</keyword>
<dbReference type="EC" id="2.4.2.8" evidence="15"/>
<dbReference type="CDD" id="cd06223">
    <property type="entry name" value="PRTases_typeI"/>
    <property type="match status" value="1"/>
</dbReference>
<evidence type="ECO:0000256" key="11">
    <source>
        <dbReference type="ARBA" id="ARBA00022741"/>
    </source>
</evidence>
<comment type="pathway">
    <text evidence="3 15">Purine metabolism; IMP biosynthesis via salvage pathway; IMP from hypoxanthine: step 1/1.</text>
</comment>
<dbReference type="PANTHER" id="PTHR43340:SF1">
    <property type="entry name" value="HYPOXANTHINE PHOSPHORIBOSYLTRANSFERASE"/>
    <property type="match status" value="1"/>
</dbReference>
<comment type="subcellular location">
    <subcellularLocation>
        <location evidence="2 15">Cytoplasm</location>
    </subcellularLocation>
</comment>
<protein>
    <recommendedName>
        <fullName evidence="15">Hypoxanthine phosphoribosyltransferase</fullName>
        <ecNumber evidence="15">2.4.2.8</ecNumber>
    </recommendedName>
</protein>
<evidence type="ECO:0000256" key="13">
    <source>
        <dbReference type="ARBA" id="ARBA00048811"/>
    </source>
</evidence>
<comment type="similarity">
    <text evidence="5 15">Belongs to the purine/pyrimidine phosphoribosyltransferase family.</text>
</comment>
<evidence type="ECO:0000256" key="2">
    <source>
        <dbReference type="ARBA" id="ARBA00004496"/>
    </source>
</evidence>
<name>A0ABY9HAK3_9MOLU</name>
<evidence type="ECO:0000256" key="4">
    <source>
        <dbReference type="ARBA" id="ARBA00004676"/>
    </source>
</evidence>
<dbReference type="GO" id="GO:0016757">
    <property type="term" value="F:glycosyltransferase activity"/>
    <property type="evidence" value="ECO:0007669"/>
    <property type="project" value="UniProtKB-KW"/>
</dbReference>
<keyword evidence="9 15" id="KW-0479">Metal-binding</keyword>
<evidence type="ECO:0000256" key="1">
    <source>
        <dbReference type="ARBA" id="ARBA00001946"/>
    </source>
</evidence>
<proteinExistence type="inferred from homology"/>
<dbReference type="InterPro" id="IPR029057">
    <property type="entry name" value="PRTase-like"/>
</dbReference>
<comment type="cofactor">
    <cofactor evidence="1 15">
        <name>Mg(2+)</name>
        <dbReference type="ChEBI" id="CHEBI:18420"/>
    </cofactor>
</comment>
<dbReference type="InterPro" id="IPR050408">
    <property type="entry name" value="HGPRT"/>
</dbReference>
<dbReference type="RefSeq" id="WP_305938057.1">
    <property type="nucleotide sequence ID" value="NZ_CP132191.1"/>
</dbReference>
<keyword evidence="12 15" id="KW-0460">Magnesium</keyword>
<dbReference type="InterPro" id="IPR005904">
    <property type="entry name" value="Hxn_phspho_trans"/>
</dbReference>
<evidence type="ECO:0000256" key="12">
    <source>
        <dbReference type="ARBA" id="ARBA00022842"/>
    </source>
</evidence>
<accession>A0ABY9HAK3</accession>
<feature type="domain" description="Phosphoribosyltransferase" evidence="16">
    <location>
        <begin position="30"/>
        <end position="176"/>
    </location>
</feature>
<keyword evidence="18" id="KW-1185">Reference proteome</keyword>
<sequence length="199" mass="22616">MLKLFKKTKEVTNQPLHPMVKEVLFTQEFLENKIKACAQWVNKTYKDSNDLIIVGLLKGSIPFLAQLIKDVTVDHVLDFMTVSSYAGSHASSGSVKIIMDLANDIEGKDVLIVEDIIDSGITLKKVCAMLKERNPKSLRILTMMDKPYNRKVDLQADYYGFTAPDEFLVGFGLDYQEKLRNLPYIGIFDESFINKDDKN</sequence>